<dbReference type="OrthoDB" id="2679092at2"/>
<organism evidence="1 2">
    <name type="scientific">Bacillus manliponensis</name>
    <dbReference type="NCBI Taxonomy" id="574376"/>
    <lineage>
        <taxon>Bacteria</taxon>
        <taxon>Bacillati</taxon>
        <taxon>Bacillota</taxon>
        <taxon>Bacilli</taxon>
        <taxon>Bacillales</taxon>
        <taxon>Bacillaceae</taxon>
        <taxon>Bacillus</taxon>
        <taxon>Bacillus cereus group</taxon>
    </lineage>
</organism>
<gene>
    <name evidence="1" type="ORF">BAMA_00390</name>
</gene>
<reference evidence="1 2" key="1">
    <citation type="submission" date="2014-06" db="EMBL/GenBank/DDBJ databases">
        <title>Draft genome sequence of Bacillus manliponensis JCM 15802 (MCCC 1A00708).</title>
        <authorList>
            <person name="Lai Q."/>
            <person name="Liu Y."/>
            <person name="Shao Z."/>
        </authorList>
    </citation>
    <scope>NUCLEOTIDE SEQUENCE [LARGE SCALE GENOMIC DNA]</scope>
    <source>
        <strain evidence="1 2">JCM 15802</strain>
    </source>
</reference>
<dbReference type="InterPro" id="IPR011008">
    <property type="entry name" value="Dimeric_a/b-barrel"/>
</dbReference>
<evidence type="ECO:0000313" key="1">
    <source>
        <dbReference type="EMBL" id="KEK21264.1"/>
    </source>
</evidence>
<dbReference type="STRING" id="574376.BAMA_00390"/>
<proteinExistence type="predicted"/>
<accession>A0A073K1P8</accession>
<dbReference type="Proteomes" id="UP000027822">
    <property type="component" value="Unassembled WGS sequence"/>
</dbReference>
<keyword evidence="2" id="KW-1185">Reference proteome</keyword>
<dbReference type="EMBL" id="JOTN01000001">
    <property type="protein sequence ID" value="KEK21264.1"/>
    <property type="molecule type" value="Genomic_DNA"/>
</dbReference>
<evidence type="ECO:0008006" key="3">
    <source>
        <dbReference type="Google" id="ProtNLM"/>
    </source>
</evidence>
<evidence type="ECO:0000313" key="2">
    <source>
        <dbReference type="Proteomes" id="UP000027822"/>
    </source>
</evidence>
<comment type="caution">
    <text evidence="1">The sequence shown here is derived from an EMBL/GenBank/DDBJ whole genome shotgun (WGS) entry which is preliminary data.</text>
</comment>
<dbReference type="Gene3D" id="3.30.70.100">
    <property type="match status" value="1"/>
</dbReference>
<name>A0A073K1P8_9BACI</name>
<protein>
    <recommendedName>
        <fullName evidence="3">ABM domain-containing protein</fullName>
    </recommendedName>
</protein>
<dbReference type="AlphaFoldDB" id="A0A073K1P8"/>
<sequence length="82" mass="9465">MEEQLREMGRNMLVPINKDAGCIHAYFLEPSVENDNASFGVVSIWPDKETLDTMKHSKRYRTLIQNMSPLIESLTDCLYLTD</sequence>
<dbReference type="SUPFAM" id="SSF54909">
    <property type="entry name" value="Dimeric alpha+beta barrel"/>
    <property type="match status" value="1"/>
</dbReference>